<dbReference type="SUPFAM" id="SSF55486">
    <property type="entry name" value="Metalloproteases ('zincins'), catalytic domain"/>
    <property type="match status" value="1"/>
</dbReference>
<gene>
    <name evidence="4" type="ORF">FK529_17295</name>
</gene>
<keyword evidence="2" id="KW-1133">Transmembrane helix</keyword>
<accession>A0A5C5R5Z7</accession>
<feature type="compositionally biased region" description="Basic and acidic residues" evidence="1">
    <location>
        <begin position="33"/>
        <end position="42"/>
    </location>
</feature>
<dbReference type="OrthoDB" id="9779865at2"/>
<feature type="compositionally biased region" description="Basic and acidic residues" evidence="1">
    <location>
        <begin position="10"/>
        <end position="22"/>
    </location>
</feature>
<keyword evidence="5" id="KW-1185">Reference proteome</keyword>
<feature type="transmembrane region" description="Helical" evidence="2">
    <location>
        <begin position="60"/>
        <end position="80"/>
    </location>
</feature>
<name>A0A5C5R5Z7_9ACTN</name>
<evidence type="ECO:0000256" key="1">
    <source>
        <dbReference type="SAM" id="MobiDB-lite"/>
    </source>
</evidence>
<protein>
    <submittedName>
        <fullName evidence="4">DUF3152 domain-containing protein</fullName>
    </submittedName>
</protein>
<reference evidence="4 5" key="1">
    <citation type="submission" date="2019-06" db="EMBL/GenBank/DDBJ databases">
        <title>Tsukamurella conjunctivitidis sp. nov., Tsukamurella assacharolytica sp. nov. and Tsukamurella sputae sp. nov. isolated from patients with conjunctivitis, bacteraemia (lymphoma) and respiratory infection (sputum) in Hong Kong.</title>
        <authorList>
            <person name="Teng J.L.L."/>
            <person name="Lee H.H."/>
            <person name="Fong J.Y.H."/>
            <person name="Fok K.M.N."/>
            <person name="Lau S.K.P."/>
            <person name="Woo P.C.Y."/>
        </authorList>
    </citation>
    <scope>NUCLEOTIDE SEQUENCE [LARGE SCALE GENOMIC DNA]</scope>
    <source>
        <strain evidence="4 5">HKU71</strain>
    </source>
</reference>
<dbReference type="RefSeq" id="WP_146563527.1">
    <property type="nucleotide sequence ID" value="NZ_VIGW01000013.1"/>
</dbReference>
<dbReference type="Pfam" id="PF11350">
    <property type="entry name" value="DUF3152"/>
    <property type="match status" value="1"/>
</dbReference>
<evidence type="ECO:0000259" key="3">
    <source>
        <dbReference type="Pfam" id="PF11350"/>
    </source>
</evidence>
<feature type="compositionally biased region" description="Polar residues" evidence="1">
    <location>
        <begin position="87"/>
        <end position="105"/>
    </location>
</feature>
<proteinExistence type="predicted"/>
<feature type="domain" description="DUF3152" evidence="3">
    <location>
        <begin position="127"/>
        <end position="334"/>
    </location>
</feature>
<dbReference type="InterPro" id="IPR022603">
    <property type="entry name" value="DUF3152"/>
</dbReference>
<dbReference type="EMBL" id="VIGW01000013">
    <property type="protein sequence ID" value="TWS18092.1"/>
    <property type="molecule type" value="Genomic_DNA"/>
</dbReference>
<evidence type="ECO:0000313" key="4">
    <source>
        <dbReference type="EMBL" id="TWS18092.1"/>
    </source>
</evidence>
<feature type="region of interest" description="Disordered" evidence="1">
    <location>
        <begin position="87"/>
        <end position="106"/>
    </location>
</feature>
<evidence type="ECO:0000256" key="2">
    <source>
        <dbReference type="SAM" id="Phobius"/>
    </source>
</evidence>
<keyword evidence="2" id="KW-0812">Transmembrane</keyword>
<dbReference type="Proteomes" id="UP000317291">
    <property type="component" value="Unassembled WGS sequence"/>
</dbReference>
<dbReference type="AlphaFoldDB" id="A0A5C5R5Z7"/>
<feature type="region of interest" description="Disordered" evidence="1">
    <location>
        <begin position="1"/>
        <end position="42"/>
    </location>
</feature>
<organism evidence="4 5">
    <name type="scientific">Tsukamurella asaccharolytica</name>
    <dbReference type="NCBI Taxonomy" id="2592067"/>
    <lineage>
        <taxon>Bacteria</taxon>
        <taxon>Bacillati</taxon>
        <taxon>Actinomycetota</taxon>
        <taxon>Actinomycetes</taxon>
        <taxon>Mycobacteriales</taxon>
        <taxon>Tsukamurellaceae</taxon>
        <taxon>Tsukamurella</taxon>
    </lineage>
</organism>
<evidence type="ECO:0000313" key="5">
    <source>
        <dbReference type="Proteomes" id="UP000317291"/>
    </source>
</evidence>
<comment type="caution">
    <text evidence="4">The sequence shown here is derived from an EMBL/GenBank/DDBJ whole genome shotgun (WGS) entry which is preliminary data.</text>
</comment>
<keyword evidence="2" id="KW-0472">Membrane</keyword>
<sequence length="337" mass="36444">MSSPSNPKRPRPDGRAPLRAEWDPINSTTATSGEHRTRPPRERVYAKEGRVGRLLRTYGWRAYAVPVLAVLTVVALVLTFSGDTLRTTETADTSPEGQLSRNPTPGKTIVGAPSKTVPGPVPPAGVLPEGGPFTEKGQGIWHVVPGATPRIGKQSEAKQQLFTYMVAVEDGVDMGALGGDQPFATMIDRTLADPRSWIHDPAVAFQRIDRGTPSFTISLTSPMTTRSACGYTIQLESSCYNGELGRVIINLARWVRGATAFEGDLTAYRQYAINHEVGHAIGYPQHVPCPAQGALAPIMMQQSFGVKNRDIFDLDKSDGFGNDLACRPNAWVAPVLK</sequence>